<comment type="caution">
    <text evidence="2">The sequence shown here is derived from an EMBL/GenBank/DDBJ whole genome shotgun (WGS) entry which is preliminary data.</text>
</comment>
<protein>
    <recommendedName>
        <fullName evidence="1">NAD-dependent epimerase/dehydratase domain-containing protein</fullName>
    </recommendedName>
</protein>
<evidence type="ECO:0000313" key="3">
    <source>
        <dbReference type="Proteomes" id="UP000299102"/>
    </source>
</evidence>
<accession>A0A4C1VQU3</accession>
<dbReference type="SUPFAM" id="SSF51735">
    <property type="entry name" value="NAD(P)-binding Rossmann-fold domains"/>
    <property type="match status" value="1"/>
</dbReference>
<feature type="domain" description="NAD-dependent epimerase/dehydratase" evidence="1">
    <location>
        <begin position="6"/>
        <end position="126"/>
    </location>
</feature>
<dbReference type="Proteomes" id="UP000299102">
    <property type="component" value="Unassembled WGS sequence"/>
</dbReference>
<proteinExistence type="predicted"/>
<dbReference type="PANTHER" id="PTHR11092">
    <property type="entry name" value="SUGAR NUCLEOTIDE EPIMERASE RELATED"/>
    <property type="match status" value="1"/>
</dbReference>
<keyword evidence="3" id="KW-1185">Reference proteome</keyword>
<gene>
    <name evidence="2" type="ORF">EVAR_82991_1</name>
</gene>
<sequence>MASKKILIGGGTGFVGRNLTALVTSNGYEVTNVSRMPATNNISWSKLELSGLPKGTTSVVNLAGQQFMDFTKYWTPGFKQNVQNSRVFTTKSLAKAINQAKEKPKVFVLITGVGAYEPSETIKYDENSPTTGTDFFSRLVVEWEKAALVDPPVRLVINLVCNDLESKQSTVWVLQDEPNPTKVIRDKSTMKQMVIIRSGVVLGRWGGMIKNMFLPFFFGFGGPIGSGKQFLPWIHVQDLVRLILFSIENDKVEGILNGVSPQVITNEAFTKNRRVEMLVGRGTPESKREFRWWRPYKGQERKMWLKSSSSRPHSHTDESLIRSLASKHRAFGRSSDFLNYIVLGVERTNSDAFRFRELRNVSEDNVPSQPTVFYYGTEVEISTGVVL</sequence>
<dbReference type="AlphaFoldDB" id="A0A4C1VQU3"/>
<reference evidence="2 3" key="1">
    <citation type="journal article" date="2019" name="Commun. Biol.">
        <title>The bagworm genome reveals a unique fibroin gene that provides high tensile strength.</title>
        <authorList>
            <person name="Kono N."/>
            <person name="Nakamura H."/>
            <person name="Ohtoshi R."/>
            <person name="Tomita M."/>
            <person name="Numata K."/>
            <person name="Arakawa K."/>
        </authorList>
    </citation>
    <scope>NUCLEOTIDE SEQUENCE [LARGE SCALE GENOMIC DNA]</scope>
</reference>
<dbReference type="InterPro" id="IPR001509">
    <property type="entry name" value="Epimerase_deHydtase"/>
</dbReference>
<evidence type="ECO:0000259" key="1">
    <source>
        <dbReference type="Pfam" id="PF01370"/>
    </source>
</evidence>
<dbReference type="EMBL" id="BGZK01000391">
    <property type="protein sequence ID" value="GBP41031.1"/>
    <property type="molecule type" value="Genomic_DNA"/>
</dbReference>
<name>A0A4C1VQU3_EUMVA</name>
<dbReference type="OrthoDB" id="276721at2759"/>
<dbReference type="InterPro" id="IPR036291">
    <property type="entry name" value="NAD(P)-bd_dom_sf"/>
</dbReference>
<dbReference type="PANTHER" id="PTHR11092:SF0">
    <property type="entry name" value="EPIMERASE FAMILY PROTEIN SDR39U1"/>
    <property type="match status" value="1"/>
</dbReference>
<dbReference type="Pfam" id="PF01370">
    <property type="entry name" value="Epimerase"/>
    <property type="match status" value="1"/>
</dbReference>
<evidence type="ECO:0000313" key="2">
    <source>
        <dbReference type="EMBL" id="GBP41031.1"/>
    </source>
</evidence>
<dbReference type="Gene3D" id="3.40.50.720">
    <property type="entry name" value="NAD(P)-binding Rossmann-like Domain"/>
    <property type="match status" value="1"/>
</dbReference>
<organism evidence="2 3">
    <name type="scientific">Eumeta variegata</name>
    <name type="common">Bagworm moth</name>
    <name type="synonym">Eumeta japonica</name>
    <dbReference type="NCBI Taxonomy" id="151549"/>
    <lineage>
        <taxon>Eukaryota</taxon>
        <taxon>Metazoa</taxon>
        <taxon>Ecdysozoa</taxon>
        <taxon>Arthropoda</taxon>
        <taxon>Hexapoda</taxon>
        <taxon>Insecta</taxon>
        <taxon>Pterygota</taxon>
        <taxon>Neoptera</taxon>
        <taxon>Endopterygota</taxon>
        <taxon>Lepidoptera</taxon>
        <taxon>Glossata</taxon>
        <taxon>Ditrysia</taxon>
        <taxon>Tineoidea</taxon>
        <taxon>Psychidae</taxon>
        <taxon>Oiketicinae</taxon>
        <taxon>Eumeta</taxon>
    </lineage>
</organism>